<accession>A0AAW0ZU68</accession>
<protein>
    <submittedName>
        <fullName evidence="2">Uncharacterized protein</fullName>
    </submittedName>
</protein>
<organism evidence="2 3">
    <name type="scientific">Tetragonisca angustula</name>
    <dbReference type="NCBI Taxonomy" id="166442"/>
    <lineage>
        <taxon>Eukaryota</taxon>
        <taxon>Metazoa</taxon>
        <taxon>Ecdysozoa</taxon>
        <taxon>Arthropoda</taxon>
        <taxon>Hexapoda</taxon>
        <taxon>Insecta</taxon>
        <taxon>Pterygota</taxon>
        <taxon>Neoptera</taxon>
        <taxon>Endopterygota</taxon>
        <taxon>Hymenoptera</taxon>
        <taxon>Apocrita</taxon>
        <taxon>Aculeata</taxon>
        <taxon>Apoidea</taxon>
        <taxon>Anthophila</taxon>
        <taxon>Apidae</taxon>
        <taxon>Tetragonisca</taxon>
    </lineage>
</organism>
<evidence type="ECO:0000313" key="2">
    <source>
        <dbReference type="EMBL" id="KAK9301180.1"/>
    </source>
</evidence>
<evidence type="ECO:0000256" key="1">
    <source>
        <dbReference type="SAM" id="MobiDB-lite"/>
    </source>
</evidence>
<feature type="region of interest" description="Disordered" evidence="1">
    <location>
        <begin position="1"/>
        <end position="24"/>
    </location>
</feature>
<feature type="region of interest" description="Disordered" evidence="1">
    <location>
        <begin position="108"/>
        <end position="135"/>
    </location>
</feature>
<sequence>MESTDVVEQNDSSNDVNESDLNRVRSEVSSASIYGNGLEPPILGSSYRAPDIPKKYIEPIVLDTSLPYIPIYTHLKTHDLKPIERPLTPPILSELRSKCQNFRNDAESCKSSRASLSTGTTSKEMSNALKATKGL</sequence>
<feature type="compositionally biased region" description="Polar residues" evidence="1">
    <location>
        <begin position="1"/>
        <end position="16"/>
    </location>
</feature>
<evidence type="ECO:0000313" key="3">
    <source>
        <dbReference type="Proteomes" id="UP001432146"/>
    </source>
</evidence>
<dbReference type="EMBL" id="JAWNGG020000116">
    <property type="protein sequence ID" value="KAK9301180.1"/>
    <property type="molecule type" value="Genomic_DNA"/>
</dbReference>
<name>A0AAW0ZU68_9HYME</name>
<keyword evidence="3" id="KW-1185">Reference proteome</keyword>
<reference evidence="2 3" key="1">
    <citation type="submission" date="2024-05" db="EMBL/GenBank/DDBJ databases">
        <title>The nuclear and mitochondrial genome assemblies of Tetragonisca angustula (Apidae: Meliponini), a tiny yet remarkable pollinator in the Neotropics.</title>
        <authorList>
            <person name="Ferrari R."/>
            <person name="Ricardo P.C."/>
            <person name="Dias F.C."/>
            <person name="Araujo N.S."/>
            <person name="Soares D.O."/>
            <person name="Zhou Q.-S."/>
            <person name="Zhu C.-D."/>
            <person name="Coutinho L."/>
            <person name="Airas M.C."/>
            <person name="Batista T.M."/>
        </authorList>
    </citation>
    <scope>NUCLEOTIDE SEQUENCE [LARGE SCALE GENOMIC DNA]</scope>
    <source>
        <strain evidence="2">ASF017062</strain>
        <tissue evidence="2">Abdomen</tissue>
    </source>
</reference>
<dbReference type="Proteomes" id="UP001432146">
    <property type="component" value="Unassembled WGS sequence"/>
</dbReference>
<comment type="caution">
    <text evidence="2">The sequence shown here is derived from an EMBL/GenBank/DDBJ whole genome shotgun (WGS) entry which is preliminary data.</text>
</comment>
<gene>
    <name evidence="2" type="ORF">QLX08_006395</name>
</gene>
<feature type="compositionally biased region" description="Polar residues" evidence="1">
    <location>
        <begin position="111"/>
        <end position="125"/>
    </location>
</feature>
<proteinExistence type="predicted"/>
<dbReference type="AlphaFoldDB" id="A0AAW0ZU68"/>